<keyword evidence="3" id="KW-1185">Reference proteome</keyword>
<name>A0A844CVV6_9RHOB</name>
<dbReference type="Proteomes" id="UP000564704">
    <property type="component" value="Unassembled WGS sequence"/>
</dbReference>
<dbReference type="RefSeq" id="WP_154148545.1">
    <property type="nucleotide sequence ID" value="NZ_SZWE01000001.1"/>
</dbReference>
<sequence>MNKAITDGVSFMPPRFAAGLDVWSSGDGTPGSDTYENAANAAFVPADQDFGGALELIKNESVQRLRHMGQTPILPGCYLQVRARVKAVSGALPDVRIAAWAGGAGDVHVTGLTEVGPAVSLTQYGDVVEVRAIIGSGARGGVDMIWGAQPIYAHVGLDLTGPNGGTVRIDDIEVEDVTRFFLRDMLSIVDVRDFGAVGDGSTDDSAAFEAADAAANGREVLVPAGTYHLADSVTFQSRVRFEGMVTMPEDKMLSLTRNYDLPAYIDAFGDGELAFKKAFQALLNNAGHESLDLGGRLIEVSAPIDMQAAVNNRDFYSQRRVIRNGQLSMLPGPAWDTEVVTSQATYSVNDAKTLTGVVNVANVPVGALIEGAGVGREVYVRSKNVAAQEITLSAPLYDADGTQVFTFRRFKYILDFSGFEDLGKFALSDVELQCRGECSGVLLPPRAGAIAFRDCFFTRPKDRAITSHGEGDQGMLVDRCQFLSDEGPLAAVDRTSVAINANANDVKLRNNRATFFRHFAVLGGSSTIVMGNHWFQGDSLQDSPRTAGLVLTRTNNRGTITGNYIDNSFIEWANEHDKAPEYSSEFSFSSLSITGNVFMSTHVAPWFNYIVVKPHGPGHYLNGLTVTGNNFRVVGSEITRVEAVDTSFADLDYNKFSDITFDGNTFNQVQTPVASPVTIRHDEPTPQESWIVDVDDKLPFNAWAQTVESITHSGPIRDGAGNEHYGVPYVFAKYGPDRDQLRLRWGTPVEGAVIMRVRIDDPF</sequence>
<dbReference type="EMBL" id="SZWE01000001">
    <property type="protein sequence ID" value="MRU14244.1"/>
    <property type="molecule type" value="Genomic_DNA"/>
</dbReference>
<dbReference type="Pfam" id="PF12708">
    <property type="entry name" value="Pect-lyase_RHGA_epim"/>
    <property type="match status" value="1"/>
</dbReference>
<dbReference type="InterPro" id="IPR012334">
    <property type="entry name" value="Pectin_lyas_fold"/>
</dbReference>
<evidence type="ECO:0000313" key="2">
    <source>
        <dbReference type="EMBL" id="MRU14244.1"/>
    </source>
</evidence>
<dbReference type="InterPro" id="IPR024535">
    <property type="entry name" value="RHGA/B-epi-like_pectate_lyase"/>
</dbReference>
<dbReference type="Gene3D" id="2.160.20.10">
    <property type="entry name" value="Single-stranded right-handed beta-helix, Pectin lyase-like"/>
    <property type="match status" value="1"/>
</dbReference>
<proteinExistence type="predicted"/>
<evidence type="ECO:0000313" key="3">
    <source>
        <dbReference type="Proteomes" id="UP000564704"/>
    </source>
</evidence>
<dbReference type="InterPro" id="IPR011050">
    <property type="entry name" value="Pectin_lyase_fold/virulence"/>
</dbReference>
<protein>
    <submittedName>
        <fullName evidence="2">Right-handed parallel beta-helix repeat-containing protein</fullName>
    </submittedName>
</protein>
<feature type="domain" description="Rhamnogalacturonase A/B/Epimerase-like pectate lyase" evidence="1">
    <location>
        <begin position="189"/>
        <end position="243"/>
    </location>
</feature>
<comment type="caution">
    <text evidence="2">The sequence shown here is derived from an EMBL/GenBank/DDBJ whole genome shotgun (WGS) entry which is preliminary data.</text>
</comment>
<gene>
    <name evidence="2" type="ORF">FDP25_02260</name>
</gene>
<dbReference type="OrthoDB" id="7749009at2"/>
<accession>A0A844CVV6</accession>
<dbReference type="AlphaFoldDB" id="A0A844CVV6"/>
<reference evidence="2 3" key="1">
    <citation type="submission" date="2019-05" db="EMBL/GenBank/DDBJ databases">
        <title>Roseovarius bejariae sp. nov., a moderately halophylic bacterium isolated from a saline soil in Rambla Salada (Murcia).</title>
        <authorList>
            <person name="Castro D.J."/>
            <person name="Gomez-Altuve A."/>
            <person name="Reina J.C."/>
            <person name="Rodriguez M."/>
            <person name="Sampedro I."/>
            <person name="Llamas I."/>
            <person name="Martinez-Checa F."/>
        </authorList>
    </citation>
    <scope>NUCLEOTIDE SEQUENCE [LARGE SCALE GENOMIC DNA]</scope>
    <source>
        <strain evidence="2 3">A21</strain>
    </source>
</reference>
<organism evidence="2 3">
    <name type="scientific">Roseovarius bejariae</name>
    <dbReference type="NCBI Taxonomy" id="2576383"/>
    <lineage>
        <taxon>Bacteria</taxon>
        <taxon>Pseudomonadati</taxon>
        <taxon>Pseudomonadota</taxon>
        <taxon>Alphaproteobacteria</taxon>
        <taxon>Rhodobacterales</taxon>
        <taxon>Roseobacteraceae</taxon>
        <taxon>Roseovarius</taxon>
    </lineage>
</organism>
<dbReference type="SUPFAM" id="SSF51126">
    <property type="entry name" value="Pectin lyase-like"/>
    <property type="match status" value="1"/>
</dbReference>
<evidence type="ECO:0000259" key="1">
    <source>
        <dbReference type="Pfam" id="PF12708"/>
    </source>
</evidence>